<reference evidence="2 3" key="1">
    <citation type="submission" date="2023-04" db="EMBL/GenBank/DDBJ databases">
        <title>Genome Sequence of Selenomonas sputigena ATCC 33150.</title>
        <authorList>
            <person name="Miller D.P."/>
            <person name="Anvari S."/>
            <person name="Polson S.W."/>
            <person name="Macdonald M."/>
            <person name="Mcdowell J.V."/>
        </authorList>
    </citation>
    <scope>NUCLEOTIDE SEQUENCE [LARGE SCALE GENOMIC DNA]</scope>
    <source>
        <strain evidence="2 3">ATCC 33150</strain>
    </source>
</reference>
<protein>
    <submittedName>
        <fullName evidence="2">GDSL-type esterase/lipase family protein</fullName>
    </submittedName>
</protein>
<dbReference type="PANTHER" id="PTHR30383">
    <property type="entry name" value="THIOESTERASE 1/PROTEASE 1/LYSOPHOSPHOLIPASE L1"/>
    <property type="match status" value="1"/>
</dbReference>
<dbReference type="Pfam" id="PF13472">
    <property type="entry name" value="Lipase_GDSL_2"/>
    <property type="match status" value="1"/>
</dbReference>
<dbReference type="InterPro" id="IPR051532">
    <property type="entry name" value="Ester_Hydrolysis_Enzymes"/>
</dbReference>
<gene>
    <name evidence="2" type="ORF">QCO44_01630</name>
</gene>
<dbReference type="Gene3D" id="2.60.40.10">
    <property type="entry name" value="Immunoglobulins"/>
    <property type="match status" value="1"/>
</dbReference>
<name>A0ABV3X2C8_9FIRM</name>
<evidence type="ECO:0000313" key="3">
    <source>
        <dbReference type="Proteomes" id="UP001559623"/>
    </source>
</evidence>
<dbReference type="RefSeq" id="WP_368846061.1">
    <property type="nucleotide sequence ID" value="NZ_CP194411.1"/>
</dbReference>
<evidence type="ECO:0000313" key="2">
    <source>
        <dbReference type="EMBL" id="MEX5284345.1"/>
    </source>
</evidence>
<dbReference type="InterPro" id="IPR013783">
    <property type="entry name" value="Ig-like_fold"/>
</dbReference>
<feature type="domain" description="SGNH hydrolase-type esterase" evidence="1">
    <location>
        <begin position="256"/>
        <end position="423"/>
    </location>
</feature>
<dbReference type="Gene3D" id="3.40.50.1110">
    <property type="entry name" value="SGNH hydrolase"/>
    <property type="match status" value="1"/>
</dbReference>
<comment type="caution">
    <text evidence="2">The sequence shown here is derived from an EMBL/GenBank/DDBJ whole genome shotgun (WGS) entry which is preliminary data.</text>
</comment>
<dbReference type="EMBL" id="JARVLH010000001">
    <property type="protein sequence ID" value="MEX5284345.1"/>
    <property type="molecule type" value="Genomic_DNA"/>
</dbReference>
<dbReference type="PROSITE" id="PS01098">
    <property type="entry name" value="LIPASE_GDSL_SER"/>
    <property type="match status" value="1"/>
</dbReference>
<dbReference type="InterPro" id="IPR013830">
    <property type="entry name" value="SGNH_hydro"/>
</dbReference>
<dbReference type="SUPFAM" id="SSF52266">
    <property type="entry name" value="SGNH hydrolase"/>
    <property type="match status" value="1"/>
</dbReference>
<proteinExistence type="predicted"/>
<sequence length="446" mass="50737">MPHFWRPIYILPFLSIPFILCATVSESDQALYDNIPLLTATESSAAHPLSFSPILTWEKKVDATHYEIEFFRQVPAACYPDIPSKEAVWRSDEIYANNYNPPLFLFAADLLGRAPLYWRVRALDFDDTPVSLFSTLIPLYTSPAIVPSVMTVPLPIVSSELTAPLLYPVYHWVRPYSAHAFEVALYRENPIENPSAEPLDQMTTNSSELYDPSPRITEGFFYWRVRSLDETGTPMSDWSPAIKFCNDPREKWEIAIFGDSISHGGGHISYGPADYEFSWLSYLDFPAINLSMSGDTSETMLERFDDDVLPFRPRYLLIMNGTNSLRAGVRASEVIENFKEIKELCLANDIRPIFLTLPPINPDNIARTFNEPTADDWQEQFTLVNDFLRTQVHIDVAAYFADNALLPTMMGLDGLHEDVQGKQRIAKAVNEAWPQVKTKADQMLEK</sequence>
<evidence type="ECO:0000259" key="1">
    <source>
        <dbReference type="Pfam" id="PF13472"/>
    </source>
</evidence>
<accession>A0ABV3X2C8</accession>
<keyword evidence="3" id="KW-1185">Reference proteome</keyword>
<dbReference type="PANTHER" id="PTHR30383:SF5">
    <property type="entry name" value="SGNH HYDROLASE-TYPE ESTERASE DOMAIN-CONTAINING PROTEIN"/>
    <property type="match status" value="1"/>
</dbReference>
<dbReference type="InterPro" id="IPR036514">
    <property type="entry name" value="SGNH_hydro_sf"/>
</dbReference>
<dbReference type="Proteomes" id="UP001559623">
    <property type="component" value="Unassembled WGS sequence"/>
</dbReference>
<organism evidence="2 3">
    <name type="scientific">Selenomonas sputigena</name>
    <dbReference type="NCBI Taxonomy" id="69823"/>
    <lineage>
        <taxon>Bacteria</taxon>
        <taxon>Bacillati</taxon>
        <taxon>Bacillota</taxon>
        <taxon>Negativicutes</taxon>
        <taxon>Selenomonadales</taxon>
        <taxon>Selenomonadaceae</taxon>
        <taxon>Selenomonas</taxon>
    </lineage>
</organism>
<dbReference type="InterPro" id="IPR008265">
    <property type="entry name" value="Lipase_GDSL_AS"/>
</dbReference>